<dbReference type="InterPro" id="IPR036397">
    <property type="entry name" value="RNaseH_sf"/>
</dbReference>
<dbReference type="GO" id="GO:0003676">
    <property type="term" value="F:nucleic acid binding"/>
    <property type="evidence" value="ECO:0007669"/>
    <property type="project" value="InterPro"/>
</dbReference>
<protein>
    <recommendedName>
        <fullName evidence="2">Retroviral polymerase SH3-like domain-containing protein</fullName>
    </recommendedName>
</protein>
<gene>
    <name evidence="3" type="ORF">LSAT_V11C300121810</name>
</gene>
<organism evidence="3 4">
    <name type="scientific">Lactuca sativa</name>
    <name type="common">Garden lettuce</name>
    <dbReference type="NCBI Taxonomy" id="4236"/>
    <lineage>
        <taxon>Eukaryota</taxon>
        <taxon>Viridiplantae</taxon>
        <taxon>Streptophyta</taxon>
        <taxon>Embryophyta</taxon>
        <taxon>Tracheophyta</taxon>
        <taxon>Spermatophyta</taxon>
        <taxon>Magnoliopsida</taxon>
        <taxon>eudicotyledons</taxon>
        <taxon>Gunneridae</taxon>
        <taxon>Pentapetalae</taxon>
        <taxon>asterids</taxon>
        <taxon>campanulids</taxon>
        <taxon>Asterales</taxon>
        <taxon>Asteraceae</taxon>
        <taxon>Cichorioideae</taxon>
        <taxon>Cichorieae</taxon>
        <taxon>Lactucinae</taxon>
        <taxon>Lactuca</taxon>
    </lineage>
</organism>
<dbReference type="Proteomes" id="UP000235145">
    <property type="component" value="Unassembled WGS sequence"/>
</dbReference>
<feature type="compositionally biased region" description="Polar residues" evidence="1">
    <location>
        <begin position="464"/>
        <end position="478"/>
    </location>
</feature>
<feature type="region of interest" description="Disordered" evidence="1">
    <location>
        <begin position="457"/>
        <end position="488"/>
    </location>
</feature>
<dbReference type="AlphaFoldDB" id="A0A9R1W8U8"/>
<evidence type="ECO:0000313" key="4">
    <source>
        <dbReference type="Proteomes" id="UP000235145"/>
    </source>
</evidence>
<evidence type="ECO:0000259" key="2">
    <source>
        <dbReference type="Pfam" id="PF25597"/>
    </source>
</evidence>
<accession>A0A9R1W8U8</accession>
<dbReference type="Pfam" id="PF25597">
    <property type="entry name" value="SH3_retrovirus"/>
    <property type="match status" value="1"/>
</dbReference>
<dbReference type="PANTHER" id="PTHR42648">
    <property type="entry name" value="TRANSPOSASE, PUTATIVE-RELATED"/>
    <property type="match status" value="1"/>
</dbReference>
<proteinExistence type="predicted"/>
<dbReference type="SUPFAM" id="SSF53098">
    <property type="entry name" value="Ribonuclease H-like"/>
    <property type="match status" value="1"/>
</dbReference>
<dbReference type="InterPro" id="IPR039537">
    <property type="entry name" value="Retrotran_Ty1/copia-like"/>
</dbReference>
<dbReference type="EMBL" id="NBSK02000003">
    <property type="protein sequence ID" value="KAJ0219318.1"/>
    <property type="molecule type" value="Genomic_DNA"/>
</dbReference>
<reference evidence="3 4" key="1">
    <citation type="journal article" date="2017" name="Nat. Commun.">
        <title>Genome assembly with in vitro proximity ligation data and whole-genome triplication in lettuce.</title>
        <authorList>
            <person name="Reyes-Chin-Wo S."/>
            <person name="Wang Z."/>
            <person name="Yang X."/>
            <person name="Kozik A."/>
            <person name="Arikit S."/>
            <person name="Song C."/>
            <person name="Xia L."/>
            <person name="Froenicke L."/>
            <person name="Lavelle D.O."/>
            <person name="Truco M.J."/>
            <person name="Xia R."/>
            <person name="Zhu S."/>
            <person name="Xu C."/>
            <person name="Xu H."/>
            <person name="Xu X."/>
            <person name="Cox K."/>
            <person name="Korf I."/>
            <person name="Meyers B.C."/>
            <person name="Michelmore R.W."/>
        </authorList>
    </citation>
    <scope>NUCLEOTIDE SEQUENCE [LARGE SCALE GENOMIC DNA]</scope>
    <source>
        <strain evidence="4">cv. Salinas</strain>
        <tissue evidence="3">Seedlings</tissue>
    </source>
</reference>
<evidence type="ECO:0000313" key="3">
    <source>
        <dbReference type="EMBL" id="KAJ0219318.1"/>
    </source>
</evidence>
<evidence type="ECO:0000256" key="1">
    <source>
        <dbReference type="SAM" id="MobiDB-lite"/>
    </source>
</evidence>
<dbReference type="PANTHER" id="PTHR42648:SF32">
    <property type="entry name" value="RIBONUCLEASE H-LIKE DOMAIN, GAG-PRE-INTEGRASE DOMAIN PROTEIN-RELATED"/>
    <property type="match status" value="1"/>
</dbReference>
<dbReference type="InterPro" id="IPR057670">
    <property type="entry name" value="SH3_retrovirus"/>
</dbReference>
<comment type="caution">
    <text evidence="3">The sequence shown here is derived from an EMBL/GenBank/DDBJ whole genome shotgun (WGS) entry which is preliminary data.</text>
</comment>
<dbReference type="InterPro" id="IPR012337">
    <property type="entry name" value="RNaseH-like_sf"/>
</dbReference>
<feature type="domain" description="Retroviral polymerase SH3-like" evidence="2">
    <location>
        <begin position="345"/>
        <end position="402"/>
    </location>
</feature>
<keyword evidence="4" id="KW-1185">Reference proteome</keyword>
<name>A0A9R1W8U8_LACSA</name>
<dbReference type="Gene3D" id="3.30.420.10">
    <property type="entry name" value="Ribonuclease H-like superfamily/Ribonuclease H"/>
    <property type="match status" value="1"/>
</dbReference>
<sequence length="507" mass="58079">MEDLRFMDFDMLYIINKGPVAVMYQSSNIGASKLKGKFVPGYNKEEKRVLNLDVKERVAIRNLLSYFIYHLVQKCSISQEMMITLSSAFEKETSSVDEDDYSMSHESHDKVLSEHTINENSCSITKTRTLKPKCQSSSDSVVEKKSKSNVKGKNYGIKVCYRCGNASHKVIHFNKREGKVVDQMNDNILTANRHNEIYVLYMFSSGNSLRRRFFSRAQSHINWLWNKRLSHLNFKNISMISGHKLKLRNISLEDFYSNSGISQNFFAVRTRQQNGISKRRNRTLIKAGRTMVFEAALPLSFWAKAVNTSCYTHNWSIIVKHHGKTAYELLKGRKPYISYFHVFGCVCYILNQKDQHSKFEAKANEGVFLGYSSVSKAFRVFNISRKTIEETTHVTFEEDSIIFDRISHPSSILNELTFIPSDPIPDLLPNDTKPGVPNVDQIINSQPIFEDQNVLSEEAEPSNLEDSSQSNTNESFNTRILRDHPKSEIIGDGNSGILSHSRVINNF</sequence>